<dbReference type="Pfam" id="PF00999">
    <property type="entry name" value="Na_H_Exchanger"/>
    <property type="match status" value="1"/>
</dbReference>
<comment type="similarity">
    <text evidence="2">Belongs to the universal stress protein A family.</text>
</comment>
<evidence type="ECO:0000256" key="5">
    <source>
        <dbReference type="ARBA" id="ARBA00023136"/>
    </source>
</evidence>
<evidence type="ECO:0000256" key="3">
    <source>
        <dbReference type="ARBA" id="ARBA00022692"/>
    </source>
</evidence>
<dbReference type="InterPro" id="IPR014729">
    <property type="entry name" value="Rossmann-like_a/b/a_fold"/>
</dbReference>
<dbReference type="PRINTS" id="PR01438">
    <property type="entry name" value="UNVRSLSTRESS"/>
</dbReference>
<organism evidence="9 10">
    <name type="scientific">Halarsenatibacter silvermanii</name>
    <dbReference type="NCBI Taxonomy" id="321763"/>
    <lineage>
        <taxon>Bacteria</taxon>
        <taxon>Bacillati</taxon>
        <taxon>Bacillota</taxon>
        <taxon>Clostridia</taxon>
        <taxon>Halanaerobiales</taxon>
        <taxon>Halarsenatibacteraceae</taxon>
        <taxon>Halarsenatibacter</taxon>
    </lineage>
</organism>
<evidence type="ECO:0000313" key="9">
    <source>
        <dbReference type="EMBL" id="SDL52561.1"/>
    </source>
</evidence>
<dbReference type="InterPro" id="IPR006015">
    <property type="entry name" value="Universal_stress_UspA"/>
</dbReference>
<dbReference type="OrthoDB" id="9790604at2"/>
<feature type="transmembrane region" description="Helical" evidence="6">
    <location>
        <begin position="188"/>
        <end position="208"/>
    </location>
</feature>
<dbReference type="Gene3D" id="3.40.50.620">
    <property type="entry name" value="HUPs"/>
    <property type="match status" value="1"/>
</dbReference>
<dbReference type="PANTHER" id="PTHR31102:SF1">
    <property type="entry name" value="CATION_H+ EXCHANGER DOMAIN-CONTAINING PROTEIN"/>
    <property type="match status" value="1"/>
</dbReference>
<feature type="transmembrane region" description="Helical" evidence="6">
    <location>
        <begin position="113"/>
        <end position="134"/>
    </location>
</feature>
<dbReference type="SUPFAM" id="SSF52402">
    <property type="entry name" value="Adenine nucleotide alpha hydrolases-like"/>
    <property type="match status" value="1"/>
</dbReference>
<dbReference type="RefSeq" id="WP_089758891.1">
    <property type="nucleotide sequence ID" value="NZ_FNGO01000005.1"/>
</dbReference>
<dbReference type="GO" id="GO:0016020">
    <property type="term" value="C:membrane"/>
    <property type="evidence" value="ECO:0007669"/>
    <property type="project" value="UniProtKB-SubCell"/>
</dbReference>
<dbReference type="AlphaFoldDB" id="A0A1G9KS89"/>
<evidence type="ECO:0000256" key="4">
    <source>
        <dbReference type="ARBA" id="ARBA00022989"/>
    </source>
</evidence>
<dbReference type="InterPro" id="IPR051843">
    <property type="entry name" value="CPA1_transporter"/>
</dbReference>
<protein>
    <submittedName>
        <fullName evidence="9">NhaP-type Na+/H+ or K+/H+ antiporter</fullName>
    </submittedName>
</protein>
<reference evidence="9 10" key="1">
    <citation type="submission" date="2016-10" db="EMBL/GenBank/DDBJ databases">
        <authorList>
            <person name="de Groot N.N."/>
        </authorList>
    </citation>
    <scope>NUCLEOTIDE SEQUENCE [LARGE SCALE GENOMIC DNA]</scope>
    <source>
        <strain evidence="9 10">SLAS-1</strain>
    </source>
</reference>
<dbReference type="STRING" id="321763.SAMN04488692_10590"/>
<evidence type="ECO:0000256" key="1">
    <source>
        <dbReference type="ARBA" id="ARBA00004141"/>
    </source>
</evidence>
<dbReference type="Pfam" id="PF00582">
    <property type="entry name" value="Usp"/>
    <property type="match status" value="1"/>
</dbReference>
<dbReference type="CDD" id="cd00293">
    <property type="entry name" value="USP-like"/>
    <property type="match status" value="1"/>
</dbReference>
<proteinExistence type="inferred from homology"/>
<feature type="domain" description="UspA" evidence="7">
    <location>
        <begin position="409"/>
        <end position="525"/>
    </location>
</feature>
<evidence type="ECO:0000313" key="10">
    <source>
        <dbReference type="Proteomes" id="UP000199476"/>
    </source>
</evidence>
<feature type="transmembrane region" description="Helical" evidence="6">
    <location>
        <begin position="87"/>
        <end position="107"/>
    </location>
</feature>
<accession>A0A1G9KS89</accession>
<dbReference type="Gene3D" id="1.20.1530.20">
    <property type="match status" value="1"/>
</dbReference>
<dbReference type="EMBL" id="FNGO01000005">
    <property type="protein sequence ID" value="SDL52561.1"/>
    <property type="molecule type" value="Genomic_DNA"/>
</dbReference>
<dbReference type="InterPro" id="IPR038770">
    <property type="entry name" value="Na+/solute_symporter_sf"/>
</dbReference>
<dbReference type="PANTHER" id="PTHR31102">
    <property type="match status" value="1"/>
</dbReference>
<evidence type="ECO:0000256" key="2">
    <source>
        <dbReference type="ARBA" id="ARBA00008791"/>
    </source>
</evidence>
<feature type="transmembrane region" description="Helical" evidence="6">
    <location>
        <begin position="146"/>
        <end position="168"/>
    </location>
</feature>
<evidence type="ECO:0000259" key="7">
    <source>
        <dbReference type="Pfam" id="PF00582"/>
    </source>
</evidence>
<feature type="transmembrane region" description="Helical" evidence="6">
    <location>
        <begin position="274"/>
        <end position="292"/>
    </location>
</feature>
<feature type="domain" description="Cation/H+ exchanger transmembrane" evidence="8">
    <location>
        <begin position="8"/>
        <end position="378"/>
    </location>
</feature>
<sequence length="540" mass="58254">MLEGLLLILIIGFAAGEVARRLKLPPLVGMLVAGIFIGPHFYSLLPAVIMEYAGEIRLMALLVILFKAGLGLDRDKIFSRGDVALRLGILPPLLEAGVVAAAARFLLGWSWPVSWVLGWIICAASPAVVVPMMLKLKSQGLGVKKGIPDLILAGGTLSDVFAVTMFGLTMTLAANQMGGRPVLQLLNIPLHIILGLLFGGLAGLLLKYILRSTDLVEESIMSELILALSLAMVLLLGENFLPYSEFLAIMTMGFTILERDTVLARRLRREVDKIWQVAEIFLFVLIGAAVNLDVMASAGLMGLLIIGCGLILGRSLAMYLAAVGSGFSRREKGFLVIGQSAKATVQAAIGGIPLAAGMAQGEYILAISVLSILITAPLGAWGIDFFAGRWLEKGKIDPTRINVKEEYELLVALDGSSSARMALKEAGRIARQLDARLLVVNVRTGEAGLTNQEIKNELEKLRDIEHRLITPRDENPASKLLDLAREYEPDYIFMGTGRGQRDNYQQMGSVAAELLKRCPVPVTVIDESKTREGCSDEAGA</sequence>
<comment type="subcellular location">
    <subcellularLocation>
        <location evidence="1">Membrane</location>
        <topology evidence="1">Multi-pass membrane protein</topology>
    </subcellularLocation>
</comment>
<feature type="transmembrane region" description="Helical" evidence="6">
    <location>
        <begin position="43"/>
        <end position="66"/>
    </location>
</feature>
<feature type="transmembrane region" description="Helical" evidence="6">
    <location>
        <begin position="298"/>
        <end position="322"/>
    </location>
</feature>
<keyword evidence="10" id="KW-1185">Reference proteome</keyword>
<name>A0A1G9KS89_9FIRM</name>
<evidence type="ECO:0000256" key="6">
    <source>
        <dbReference type="SAM" id="Phobius"/>
    </source>
</evidence>
<dbReference type="InterPro" id="IPR006016">
    <property type="entry name" value="UspA"/>
</dbReference>
<keyword evidence="4 6" id="KW-1133">Transmembrane helix</keyword>
<keyword evidence="5 6" id="KW-0472">Membrane</keyword>
<dbReference type="InterPro" id="IPR006153">
    <property type="entry name" value="Cation/H_exchanger_TM"/>
</dbReference>
<dbReference type="Proteomes" id="UP000199476">
    <property type="component" value="Unassembled WGS sequence"/>
</dbReference>
<dbReference type="GO" id="GO:1902600">
    <property type="term" value="P:proton transmembrane transport"/>
    <property type="evidence" value="ECO:0007669"/>
    <property type="project" value="InterPro"/>
</dbReference>
<keyword evidence="3 6" id="KW-0812">Transmembrane</keyword>
<feature type="transmembrane region" description="Helical" evidence="6">
    <location>
        <begin position="363"/>
        <end position="387"/>
    </location>
</feature>
<evidence type="ECO:0000259" key="8">
    <source>
        <dbReference type="Pfam" id="PF00999"/>
    </source>
</evidence>
<dbReference type="GO" id="GO:0015297">
    <property type="term" value="F:antiporter activity"/>
    <property type="evidence" value="ECO:0007669"/>
    <property type="project" value="InterPro"/>
</dbReference>
<gene>
    <name evidence="9" type="ORF">SAMN04488692_10590</name>
</gene>